<dbReference type="Pfam" id="PF00572">
    <property type="entry name" value="Ribosomal_L13"/>
    <property type="match status" value="1"/>
</dbReference>
<dbReference type="GO" id="GO:0022625">
    <property type="term" value="C:cytosolic large ribosomal subunit"/>
    <property type="evidence" value="ECO:0007669"/>
    <property type="project" value="TreeGrafter"/>
</dbReference>
<dbReference type="InterPro" id="IPR005755">
    <property type="entry name" value="Ribosomal_uL13_euk/arc"/>
</dbReference>
<dbReference type="PANTHER" id="PTHR11545">
    <property type="entry name" value="RIBOSOMAL PROTEIN L13"/>
    <property type="match status" value="1"/>
</dbReference>
<evidence type="ECO:0000313" key="5">
    <source>
        <dbReference type="Proteomes" id="UP001515480"/>
    </source>
</evidence>
<reference evidence="4 5" key="1">
    <citation type="journal article" date="2024" name="Science">
        <title>Giant polyketide synthase enzymes in the biosynthesis of giant marine polyether toxins.</title>
        <authorList>
            <person name="Fallon T.R."/>
            <person name="Shende V.V."/>
            <person name="Wierzbicki I.H."/>
            <person name="Pendleton A.L."/>
            <person name="Watervoot N.F."/>
            <person name="Auber R.P."/>
            <person name="Gonzalez D.J."/>
            <person name="Wisecaver J.H."/>
            <person name="Moore B.S."/>
        </authorList>
    </citation>
    <scope>NUCLEOTIDE SEQUENCE [LARGE SCALE GENOMIC DNA]</scope>
    <source>
        <strain evidence="4 5">12B1</strain>
    </source>
</reference>
<keyword evidence="3" id="KW-0687">Ribonucleoprotein</keyword>
<dbReference type="InterPro" id="IPR005822">
    <property type="entry name" value="Ribosomal_uL13"/>
</dbReference>
<keyword evidence="5" id="KW-1185">Reference proteome</keyword>
<organism evidence="4 5">
    <name type="scientific">Prymnesium parvum</name>
    <name type="common">Toxic golden alga</name>
    <dbReference type="NCBI Taxonomy" id="97485"/>
    <lineage>
        <taxon>Eukaryota</taxon>
        <taxon>Haptista</taxon>
        <taxon>Haptophyta</taxon>
        <taxon>Prymnesiophyceae</taxon>
        <taxon>Prymnesiales</taxon>
        <taxon>Prymnesiaceae</taxon>
        <taxon>Prymnesium</taxon>
    </lineage>
</organism>
<dbReference type="Gene3D" id="6.10.250.3250">
    <property type="match status" value="1"/>
</dbReference>
<comment type="caution">
    <text evidence="4">The sequence shown here is derived from an EMBL/GenBank/DDBJ whole genome shotgun (WGS) entry which is preliminary data.</text>
</comment>
<dbReference type="PANTHER" id="PTHR11545:SF3">
    <property type="entry name" value="LARGE RIBOSOMAL SUBUNIT PROTEIN UL13"/>
    <property type="match status" value="1"/>
</dbReference>
<evidence type="ECO:0000256" key="1">
    <source>
        <dbReference type="ARBA" id="ARBA00006227"/>
    </source>
</evidence>
<dbReference type="CDD" id="cd00392">
    <property type="entry name" value="Ribosomal_L13"/>
    <property type="match status" value="1"/>
</dbReference>
<dbReference type="GO" id="GO:0003735">
    <property type="term" value="F:structural constituent of ribosome"/>
    <property type="evidence" value="ECO:0007669"/>
    <property type="project" value="InterPro"/>
</dbReference>
<dbReference type="Gene3D" id="3.90.1180.10">
    <property type="entry name" value="Ribosomal protein L13"/>
    <property type="match status" value="1"/>
</dbReference>
<evidence type="ECO:0008006" key="6">
    <source>
        <dbReference type="Google" id="ProtNLM"/>
    </source>
</evidence>
<name>A0AB34J6X0_PRYPA</name>
<keyword evidence="2" id="KW-0689">Ribosomal protein</keyword>
<protein>
    <recommendedName>
        <fullName evidence="6">60S ribosomal protein L13a</fullName>
    </recommendedName>
</protein>
<dbReference type="SUPFAM" id="SSF52161">
    <property type="entry name" value="Ribosomal protein L13"/>
    <property type="match status" value="1"/>
</dbReference>
<dbReference type="GO" id="GO:0003729">
    <property type="term" value="F:mRNA binding"/>
    <property type="evidence" value="ECO:0007669"/>
    <property type="project" value="TreeGrafter"/>
</dbReference>
<dbReference type="Proteomes" id="UP001515480">
    <property type="component" value="Unassembled WGS sequence"/>
</dbReference>
<dbReference type="GO" id="GO:0006412">
    <property type="term" value="P:translation"/>
    <property type="evidence" value="ECO:0007669"/>
    <property type="project" value="InterPro"/>
</dbReference>
<comment type="similarity">
    <text evidence="1">Belongs to the universal ribosomal protein uL13 family.</text>
</comment>
<dbReference type="HAMAP" id="MF_01366">
    <property type="entry name" value="Ribosomal_uL13"/>
    <property type="match status" value="1"/>
</dbReference>
<dbReference type="FunFam" id="3.90.1180.10:FF:000002">
    <property type="entry name" value="60S ribosomal protein L16"/>
    <property type="match status" value="1"/>
</dbReference>
<dbReference type="InterPro" id="IPR036899">
    <property type="entry name" value="Ribosomal_uL13_sf"/>
</dbReference>
<accession>A0AB34J6X0</accession>
<dbReference type="AlphaFoldDB" id="A0AB34J6X0"/>
<dbReference type="EMBL" id="JBGBPQ010000012">
    <property type="protein sequence ID" value="KAL1515024.1"/>
    <property type="molecule type" value="Genomic_DNA"/>
</dbReference>
<evidence type="ECO:0000313" key="4">
    <source>
        <dbReference type="EMBL" id="KAL1515024.1"/>
    </source>
</evidence>
<evidence type="ECO:0000256" key="3">
    <source>
        <dbReference type="ARBA" id="ARBA00023274"/>
    </source>
</evidence>
<evidence type="ECO:0000256" key="2">
    <source>
        <dbReference type="ARBA" id="ARBA00022980"/>
    </source>
</evidence>
<proteinExistence type="inferred from homology"/>
<gene>
    <name evidence="4" type="ORF">AB1Y20_004092</name>
</gene>
<dbReference type="FunFam" id="6.10.250.3250:FF:000001">
    <property type="entry name" value="60S ribosomal protein L13a"/>
    <property type="match status" value="1"/>
</dbReference>
<dbReference type="GO" id="GO:0017148">
    <property type="term" value="P:negative regulation of translation"/>
    <property type="evidence" value="ECO:0007669"/>
    <property type="project" value="TreeGrafter"/>
</dbReference>
<sequence length="198" mass="22670">MFEKVVVIDCKNHLLGRLASIIAKELLSGQRVVCVRCEEINISGSFYRNKLKFLDKLRKRTNTNPAHGPFHFRAPARIFYRCIRGMIPHKTHRGKCAMERLKCFEGVPPPYDKMKKQVCPDAFRVTRLKPGRRFCVLGRISHEIGWKQQEVVARLEAKRKAESQVYFDAKKAEATKLSKAKEATADGPYAATLAKFGY</sequence>
<dbReference type="NCBIfam" id="TIGR01077">
    <property type="entry name" value="L13_A_E"/>
    <property type="match status" value="1"/>
</dbReference>